<evidence type="ECO:0000259" key="2">
    <source>
        <dbReference type="Pfam" id="PF07589"/>
    </source>
</evidence>
<feature type="domain" description="Ice-binding protein C-terminal" evidence="2">
    <location>
        <begin position="172"/>
        <end position="196"/>
    </location>
</feature>
<evidence type="ECO:0000313" key="3">
    <source>
        <dbReference type="EMBL" id="PZP35870.1"/>
    </source>
</evidence>
<dbReference type="InterPro" id="IPR013424">
    <property type="entry name" value="Ice-binding_C"/>
</dbReference>
<keyword evidence="1" id="KW-0732">Signal</keyword>
<organism evidence="3 4">
    <name type="scientific">Roseateles depolymerans</name>
    <dbReference type="NCBI Taxonomy" id="76731"/>
    <lineage>
        <taxon>Bacteria</taxon>
        <taxon>Pseudomonadati</taxon>
        <taxon>Pseudomonadota</taxon>
        <taxon>Betaproteobacteria</taxon>
        <taxon>Burkholderiales</taxon>
        <taxon>Sphaerotilaceae</taxon>
        <taxon>Roseateles</taxon>
    </lineage>
</organism>
<dbReference type="Proteomes" id="UP000249633">
    <property type="component" value="Unassembled WGS sequence"/>
</dbReference>
<feature type="chain" id="PRO_5015951964" description="Ice-binding protein C-terminal domain-containing protein" evidence="1">
    <location>
        <begin position="22"/>
        <end position="198"/>
    </location>
</feature>
<protein>
    <recommendedName>
        <fullName evidence="2">Ice-binding protein C-terminal domain-containing protein</fullName>
    </recommendedName>
</protein>
<feature type="signal peptide" evidence="1">
    <location>
        <begin position="1"/>
        <end position="21"/>
    </location>
</feature>
<reference evidence="3 4" key="1">
    <citation type="submission" date="2017-08" db="EMBL/GenBank/DDBJ databases">
        <title>Infants hospitalized years apart are colonized by the same room-sourced microbial strains.</title>
        <authorList>
            <person name="Brooks B."/>
            <person name="Olm M.R."/>
            <person name="Firek B.A."/>
            <person name="Baker R."/>
            <person name="Thomas B.C."/>
            <person name="Morowitz M.J."/>
            <person name="Banfield J.F."/>
        </authorList>
    </citation>
    <scope>NUCLEOTIDE SEQUENCE [LARGE SCALE GENOMIC DNA]</scope>
    <source>
        <strain evidence="3">S2_012_000_R2_81</strain>
    </source>
</reference>
<dbReference type="Pfam" id="PF07589">
    <property type="entry name" value="PEP-CTERM"/>
    <property type="match status" value="1"/>
</dbReference>
<dbReference type="AlphaFoldDB" id="A0A2W5E498"/>
<accession>A0A2W5E498</accession>
<evidence type="ECO:0000256" key="1">
    <source>
        <dbReference type="SAM" id="SignalP"/>
    </source>
</evidence>
<sequence length="198" mass="20828">MNKLALLPLVSALALSLPAQAGDWTLTFSATGPIWGDDTAPPPELTLHLVTEDVLSTSTASQSLGEGYRIISFTGTRSGESILPVLTTPAGDSFFSYGLDSYLYANTPELISLQGLGYTTADGTRYNLYGATTNLGGTPDTQWFEMTSLPSSNENSPFVTFQGLLSVSPAAPVPEPGAWALMLAGGVLVGASRHRRRA</sequence>
<comment type="caution">
    <text evidence="3">The sequence shown here is derived from an EMBL/GenBank/DDBJ whole genome shotgun (WGS) entry which is preliminary data.</text>
</comment>
<dbReference type="NCBIfam" id="TIGR02595">
    <property type="entry name" value="PEP_CTERM"/>
    <property type="match status" value="1"/>
</dbReference>
<proteinExistence type="predicted"/>
<evidence type="ECO:0000313" key="4">
    <source>
        <dbReference type="Proteomes" id="UP000249633"/>
    </source>
</evidence>
<name>A0A2W5E498_9BURK</name>
<gene>
    <name evidence="3" type="ORF">DI603_03650</name>
</gene>
<dbReference type="EMBL" id="QFOD01000002">
    <property type="protein sequence ID" value="PZP35870.1"/>
    <property type="molecule type" value="Genomic_DNA"/>
</dbReference>